<dbReference type="Proteomes" id="UP000541444">
    <property type="component" value="Unassembled WGS sequence"/>
</dbReference>
<organism evidence="1 2">
    <name type="scientific">Kingdonia uniflora</name>
    <dbReference type="NCBI Taxonomy" id="39325"/>
    <lineage>
        <taxon>Eukaryota</taxon>
        <taxon>Viridiplantae</taxon>
        <taxon>Streptophyta</taxon>
        <taxon>Embryophyta</taxon>
        <taxon>Tracheophyta</taxon>
        <taxon>Spermatophyta</taxon>
        <taxon>Magnoliopsida</taxon>
        <taxon>Ranunculales</taxon>
        <taxon>Circaeasteraceae</taxon>
        <taxon>Kingdonia</taxon>
    </lineage>
</organism>
<gene>
    <name evidence="1" type="ORF">GIB67_004903</name>
</gene>
<feature type="non-terminal residue" evidence="1">
    <location>
        <position position="1"/>
    </location>
</feature>
<protein>
    <submittedName>
        <fullName evidence="1">Uncharacterized protein</fullName>
    </submittedName>
</protein>
<evidence type="ECO:0000313" key="2">
    <source>
        <dbReference type="Proteomes" id="UP000541444"/>
    </source>
</evidence>
<dbReference type="AlphaFoldDB" id="A0A7J7LNW4"/>
<name>A0A7J7LNW4_9MAGN</name>
<accession>A0A7J7LNW4</accession>
<reference evidence="1 2" key="1">
    <citation type="journal article" date="2020" name="IScience">
        <title>Genome Sequencing of the Endangered Kingdonia uniflora (Circaeasteraceae, Ranunculales) Reveals Potential Mechanisms of Evolutionary Specialization.</title>
        <authorList>
            <person name="Sun Y."/>
            <person name="Deng T."/>
            <person name="Zhang A."/>
            <person name="Moore M.J."/>
            <person name="Landis J.B."/>
            <person name="Lin N."/>
            <person name="Zhang H."/>
            <person name="Zhang X."/>
            <person name="Huang J."/>
            <person name="Zhang X."/>
            <person name="Sun H."/>
            <person name="Wang H."/>
        </authorList>
    </citation>
    <scope>NUCLEOTIDE SEQUENCE [LARGE SCALE GENOMIC DNA]</scope>
    <source>
        <strain evidence="1">TB1705</strain>
        <tissue evidence="1">Leaf</tissue>
    </source>
</reference>
<keyword evidence="2" id="KW-1185">Reference proteome</keyword>
<dbReference type="EMBL" id="JACGCM010002137">
    <property type="protein sequence ID" value="KAF6144230.1"/>
    <property type="molecule type" value="Genomic_DNA"/>
</dbReference>
<proteinExistence type="predicted"/>
<comment type="caution">
    <text evidence="1">The sequence shown here is derived from an EMBL/GenBank/DDBJ whole genome shotgun (WGS) entry which is preliminary data.</text>
</comment>
<sequence length="55" mass="6606">ESYYLLIIAVKNYYGNVTIAFFVCCNMQCYPFNNSFFMHPIKSIFNNVYWVLLFT</sequence>
<evidence type="ECO:0000313" key="1">
    <source>
        <dbReference type="EMBL" id="KAF6144230.1"/>
    </source>
</evidence>